<protein>
    <submittedName>
        <fullName evidence="2">Ferredoxin</fullName>
    </submittedName>
</protein>
<accession>A0A075FPY4</accession>
<sequence length="56" mass="6151">MKLNVIDELCVGCSYCLMACNDDALIVEGLCEVIEDNCTDCLRCLLWCPTGALVYS</sequence>
<feature type="domain" description="4Fe-4S ferredoxin-type" evidence="1">
    <location>
        <begin position="1"/>
        <end position="28"/>
    </location>
</feature>
<dbReference type="PROSITE" id="PS51379">
    <property type="entry name" value="4FE4S_FER_2"/>
    <property type="match status" value="2"/>
</dbReference>
<organism evidence="2">
    <name type="scientific">uncultured marine group II/III euryarchaeote AD1000_33_C07</name>
    <dbReference type="NCBI Taxonomy" id="1457756"/>
    <lineage>
        <taxon>Archaea</taxon>
        <taxon>Methanobacteriati</taxon>
        <taxon>Methanobacteriota</taxon>
        <taxon>environmental samples</taxon>
    </lineage>
</organism>
<evidence type="ECO:0000313" key="2">
    <source>
        <dbReference type="EMBL" id="AIE93283.1"/>
    </source>
</evidence>
<reference evidence="2" key="1">
    <citation type="journal article" date="2014" name="Genome Biol. Evol.">
        <title>Pangenome evidence for extensive interdomain horizontal transfer affecting lineage core and shell genes in uncultured planktonic thaumarchaeota and euryarchaeota.</title>
        <authorList>
            <person name="Deschamps P."/>
            <person name="Zivanovic Y."/>
            <person name="Moreira D."/>
            <person name="Rodriguez-Valera F."/>
            <person name="Lopez-Garcia P."/>
        </authorList>
    </citation>
    <scope>NUCLEOTIDE SEQUENCE</scope>
</reference>
<dbReference type="PROSITE" id="PS00198">
    <property type="entry name" value="4FE4S_FER_1"/>
    <property type="match status" value="1"/>
</dbReference>
<dbReference type="EMBL" id="KF900390">
    <property type="protein sequence ID" value="AIE93283.1"/>
    <property type="molecule type" value="Genomic_DNA"/>
</dbReference>
<proteinExistence type="predicted"/>
<name>A0A075FPY4_9EURY</name>
<evidence type="ECO:0000259" key="1">
    <source>
        <dbReference type="PROSITE" id="PS51379"/>
    </source>
</evidence>
<dbReference type="SUPFAM" id="SSF54862">
    <property type="entry name" value="4Fe-4S ferredoxins"/>
    <property type="match status" value="1"/>
</dbReference>
<dbReference type="GO" id="GO:0016491">
    <property type="term" value="F:oxidoreductase activity"/>
    <property type="evidence" value="ECO:0007669"/>
    <property type="project" value="UniProtKB-ARBA"/>
</dbReference>
<dbReference type="InterPro" id="IPR017900">
    <property type="entry name" value="4Fe4S_Fe_S_CS"/>
</dbReference>
<dbReference type="InterPro" id="IPR017896">
    <property type="entry name" value="4Fe4S_Fe-S-bd"/>
</dbReference>
<dbReference type="Gene3D" id="3.30.70.20">
    <property type="match status" value="1"/>
</dbReference>
<dbReference type="AlphaFoldDB" id="A0A075FPY4"/>
<feature type="domain" description="4Fe-4S ferredoxin-type" evidence="1">
    <location>
        <begin position="29"/>
        <end position="56"/>
    </location>
</feature>